<geneLocation type="plasmid" evidence="2 4">
    <name>pZXPA-20-602k</name>
</geneLocation>
<name>A0A1X0ZN43_PSEPU</name>
<keyword evidence="2" id="KW-0614">Plasmid</keyword>
<dbReference type="AlphaFoldDB" id="A0A1X0ZN43"/>
<proteinExistence type="predicted"/>
<evidence type="ECO:0000313" key="4">
    <source>
        <dbReference type="Proteomes" id="UP000516786"/>
    </source>
</evidence>
<dbReference type="Proteomes" id="UP000516786">
    <property type="component" value="Plasmid pZXPA-20-602k"/>
</dbReference>
<evidence type="ECO:0000313" key="2">
    <source>
        <dbReference type="EMBL" id="QOD01428.1"/>
    </source>
</evidence>
<reference evidence="2 4" key="2">
    <citation type="submission" date="2020-09" db="EMBL/GenBank/DDBJ databases">
        <title>Co-existence of a novel multidrug-resistance efflux pump with carbapenem resistance gene blaVIM-2 in one megaplasmid in Pseudomonas putida.</title>
        <authorList>
            <person name="Peng K."/>
            <person name="Li R."/>
        </authorList>
    </citation>
    <scope>NUCLEOTIDE SEQUENCE [LARGE SCALE GENOMIC DNA]</scope>
    <source>
        <strain evidence="2 4">ZXPA-20</strain>
        <plasmid evidence="2 4">pZXPA-20-602k</plasmid>
    </source>
</reference>
<dbReference type="EMBL" id="CP061724">
    <property type="protein sequence ID" value="QOD01428.1"/>
    <property type="molecule type" value="Genomic_DNA"/>
</dbReference>
<evidence type="ECO:0000313" key="1">
    <source>
        <dbReference type="EMBL" id="ORL58741.1"/>
    </source>
</evidence>
<organism evidence="1 3">
    <name type="scientific">Pseudomonas putida</name>
    <name type="common">Arthrobacter siderocapsulatus</name>
    <dbReference type="NCBI Taxonomy" id="303"/>
    <lineage>
        <taxon>Bacteria</taxon>
        <taxon>Pseudomonadati</taxon>
        <taxon>Pseudomonadota</taxon>
        <taxon>Gammaproteobacteria</taxon>
        <taxon>Pseudomonadales</taxon>
        <taxon>Pseudomonadaceae</taxon>
        <taxon>Pseudomonas</taxon>
    </lineage>
</organism>
<evidence type="ECO:0000313" key="3">
    <source>
        <dbReference type="Proteomes" id="UP000193675"/>
    </source>
</evidence>
<reference evidence="1 3" key="1">
    <citation type="submission" date="2017-04" db="EMBL/GenBank/DDBJ databases">
        <title>Presence of VIM-2 positive Pseudomonas species in chickens and their surrounding environment.</title>
        <authorList>
            <person name="Zhang R."/>
        </authorList>
    </citation>
    <scope>NUCLEOTIDE SEQUENCE [LARGE SCALE GENOMIC DNA]</scope>
    <source>
        <strain evidence="1 3">DZ-C18</strain>
    </source>
</reference>
<sequence>MKKQDIGVARFYSDGKSGLREVVAEGPEYKLYAADADNDCLRYKSHVSSGGIAAGTENNSTRTAFAAWAKVEVRAEDVDQWLLDRQAASLATKLTAPQKSFLNGFDRDLNLKSYISCPREEFRLAKACREKGLMAEMPESLHKDDDDFEITFTALGLAVLKQVHAA</sequence>
<protein>
    <submittedName>
        <fullName evidence="1">Uncharacterized protein</fullName>
    </submittedName>
</protein>
<dbReference type="RefSeq" id="WP_084851780.1">
    <property type="nucleotide sequence ID" value="NZ_CP061724.1"/>
</dbReference>
<accession>A0A1X0ZN43</accession>
<dbReference type="Proteomes" id="UP000193675">
    <property type="component" value="Unassembled WGS sequence"/>
</dbReference>
<gene>
    <name evidence="1" type="ORF">B7H17_24735</name>
    <name evidence="2" type="ORF">ID616_29800</name>
</gene>
<dbReference type="EMBL" id="NBWC01000049">
    <property type="protein sequence ID" value="ORL58741.1"/>
    <property type="molecule type" value="Genomic_DNA"/>
</dbReference>
<dbReference type="OrthoDB" id="6923256at2"/>